<dbReference type="EMBL" id="JACHGY010000001">
    <property type="protein sequence ID" value="MBB6431250.1"/>
    <property type="molecule type" value="Genomic_DNA"/>
</dbReference>
<dbReference type="InterPro" id="IPR036136">
    <property type="entry name" value="Nit/Sulf_reduc_fer-like_dom_sf"/>
</dbReference>
<evidence type="ECO:0000313" key="10">
    <source>
        <dbReference type="EMBL" id="MBB6431250.1"/>
    </source>
</evidence>
<feature type="domain" description="Nitrite/Sulfite reductase ferredoxin-like" evidence="9">
    <location>
        <begin position="383"/>
        <end position="448"/>
    </location>
</feature>
<dbReference type="GO" id="GO:0020037">
    <property type="term" value="F:heme binding"/>
    <property type="evidence" value="ECO:0007669"/>
    <property type="project" value="InterPro"/>
</dbReference>
<organism evidence="10 11">
    <name type="scientific">Algisphaera agarilytica</name>
    <dbReference type="NCBI Taxonomy" id="1385975"/>
    <lineage>
        <taxon>Bacteria</taxon>
        <taxon>Pseudomonadati</taxon>
        <taxon>Planctomycetota</taxon>
        <taxon>Phycisphaerae</taxon>
        <taxon>Phycisphaerales</taxon>
        <taxon>Phycisphaeraceae</taxon>
        <taxon>Algisphaera</taxon>
    </lineage>
</organism>
<dbReference type="GO" id="GO:0048307">
    <property type="term" value="F:ferredoxin-nitrite reductase activity"/>
    <property type="evidence" value="ECO:0007669"/>
    <property type="project" value="UniProtKB-EC"/>
</dbReference>
<dbReference type="PANTHER" id="PTHR32439">
    <property type="entry name" value="FERREDOXIN--NITRITE REDUCTASE, CHLOROPLASTIC"/>
    <property type="match status" value="1"/>
</dbReference>
<evidence type="ECO:0000256" key="5">
    <source>
        <dbReference type="ARBA" id="ARBA00023002"/>
    </source>
</evidence>
<dbReference type="PROSITE" id="PS00365">
    <property type="entry name" value="NIR_SIR"/>
    <property type="match status" value="1"/>
</dbReference>
<dbReference type="NCBIfam" id="NF007126">
    <property type="entry name" value="PRK09567.1"/>
    <property type="match status" value="1"/>
</dbReference>
<dbReference type="NCBIfam" id="TIGR02435">
    <property type="entry name" value="CobG"/>
    <property type="match status" value="1"/>
</dbReference>
<evidence type="ECO:0000259" key="9">
    <source>
        <dbReference type="Pfam" id="PF03460"/>
    </source>
</evidence>
<dbReference type="Gene3D" id="3.30.413.10">
    <property type="entry name" value="Sulfite Reductase Hemoprotein, domain 1"/>
    <property type="match status" value="2"/>
</dbReference>
<dbReference type="Pfam" id="PF03460">
    <property type="entry name" value="NIR_SIR_ferr"/>
    <property type="match status" value="2"/>
</dbReference>
<evidence type="ECO:0000313" key="11">
    <source>
        <dbReference type="Proteomes" id="UP000541810"/>
    </source>
</evidence>
<dbReference type="InterPro" id="IPR006066">
    <property type="entry name" value="NO2/SO3_Rdtase_FeS/sirohaem_BS"/>
</dbReference>
<keyword evidence="7" id="KW-0411">Iron-sulfur</keyword>
<dbReference type="Pfam" id="PF01077">
    <property type="entry name" value="NIR_SIR"/>
    <property type="match status" value="2"/>
</dbReference>
<evidence type="ECO:0000256" key="2">
    <source>
        <dbReference type="ARBA" id="ARBA00022485"/>
    </source>
</evidence>
<keyword evidence="2" id="KW-0004">4Fe-4S</keyword>
<dbReference type="AlphaFoldDB" id="A0A7X0LL88"/>
<keyword evidence="5 10" id="KW-0560">Oxidoreductase</keyword>
<gene>
    <name evidence="10" type="ORF">HNQ40_003056</name>
</gene>
<comment type="caution">
    <text evidence="10">The sequence shown here is derived from an EMBL/GenBank/DDBJ whole genome shotgun (WGS) entry which is preliminary data.</text>
</comment>
<evidence type="ECO:0000259" key="8">
    <source>
        <dbReference type="Pfam" id="PF01077"/>
    </source>
</evidence>
<evidence type="ECO:0000256" key="6">
    <source>
        <dbReference type="ARBA" id="ARBA00023004"/>
    </source>
</evidence>
<dbReference type="PANTHER" id="PTHR32439:SF0">
    <property type="entry name" value="FERREDOXIN--NITRITE REDUCTASE, CHLOROPLASTIC"/>
    <property type="match status" value="1"/>
</dbReference>
<dbReference type="InterPro" id="IPR006067">
    <property type="entry name" value="NO2/SO3_Rdtase_4Fe4S_dom"/>
</dbReference>
<keyword evidence="4" id="KW-0479">Metal-binding</keyword>
<sequence>MPCDGKSSLAHAPLDGFTDEQRDYLASMLDQMDLNTVYKAAHADETGDGGNVNGARISVFGTPLEDLCTQEQLKLAEHPDEMWPKLRAHAAEAKMPEGGDTFMFKHHGLFNVQPAQPGFMCRMRIPACKLTANQFEGLGDLAENLAGGYAHVTTRGNLQVREIQPQNIINLLEGLYDLGLTCKGSGADSVRNITANPTAGFDPQELMDLSPYAKALHLHILNTPSLHGIPRKFNIAFDGGGVISAVVDTNDIGFVAHKLTDEYLAANPEVAAACPDGIVIRILLGGITGHHDFAISSGFACTPDQMNDFAIATLDVFTENGDRTNRKKARLKYVLDDWGHTKFTETVEERLPFKLLRLPEDATHPRGPIDRQMHIGVHPQAPGPDGEDLRFLGVSLWLGRLSPEQMRGIAAISKKYGQGDIRLTVWQNVLIPHVPADQVDAAIADLNALGLDVSASSFAAGVVACTGKFACQFASAHTKEHGQAAVEHLQTKFELDSPINIHLTGCTHSCAQHYIGDIGLVGASTEDGREAYNVVLGGGSDHDQGIARPLTGPVAYDELNPFLEGVIGTYLENREDDETFLSFTRRHDDDALKQLFLKDAPLAEVTSS</sequence>
<dbReference type="SUPFAM" id="SSF56014">
    <property type="entry name" value="Nitrite and sulphite reductase 4Fe-4S domain-like"/>
    <property type="match status" value="2"/>
</dbReference>
<dbReference type="Gene3D" id="3.90.480.10">
    <property type="entry name" value="Sulfite Reductase Hemoprotein,Domain 2"/>
    <property type="match status" value="1"/>
</dbReference>
<dbReference type="InterPro" id="IPR012798">
    <property type="entry name" value="Cbl_synth_CobG-like"/>
</dbReference>
<dbReference type="Proteomes" id="UP000541810">
    <property type="component" value="Unassembled WGS sequence"/>
</dbReference>
<keyword evidence="6" id="KW-0408">Iron</keyword>
<name>A0A7X0LL88_9BACT</name>
<comment type="similarity">
    <text evidence="1">Belongs to the nitrite and sulfite reductase 4Fe-4S domain family.</text>
</comment>
<dbReference type="InterPro" id="IPR005117">
    <property type="entry name" value="NiRdtase/SiRdtase_haem-b_fer"/>
</dbReference>
<dbReference type="PRINTS" id="PR00397">
    <property type="entry name" value="SIROHAEM"/>
</dbReference>
<dbReference type="EC" id="1.7.7.1" evidence="10"/>
<feature type="domain" description="Nitrite/Sulfite reductase ferredoxin-like" evidence="9">
    <location>
        <begin position="115"/>
        <end position="175"/>
    </location>
</feature>
<proteinExistence type="inferred from homology"/>
<dbReference type="RefSeq" id="WP_184678734.1">
    <property type="nucleotide sequence ID" value="NZ_JACHGY010000001.1"/>
</dbReference>
<dbReference type="InterPro" id="IPR045854">
    <property type="entry name" value="NO2/SO3_Rdtase_4Fe4S_sf"/>
</dbReference>
<evidence type="ECO:0000256" key="3">
    <source>
        <dbReference type="ARBA" id="ARBA00022617"/>
    </source>
</evidence>
<accession>A0A7X0LL88</accession>
<evidence type="ECO:0000256" key="7">
    <source>
        <dbReference type="ARBA" id="ARBA00023014"/>
    </source>
</evidence>
<feature type="domain" description="Nitrite/sulphite reductase 4Fe-4S" evidence="8">
    <location>
        <begin position="462"/>
        <end position="574"/>
    </location>
</feature>
<feature type="domain" description="Nitrite/sulphite reductase 4Fe-4S" evidence="8">
    <location>
        <begin position="187"/>
        <end position="354"/>
    </location>
</feature>
<evidence type="ECO:0000256" key="1">
    <source>
        <dbReference type="ARBA" id="ARBA00010429"/>
    </source>
</evidence>
<evidence type="ECO:0000256" key="4">
    <source>
        <dbReference type="ARBA" id="ARBA00022723"/>
    </source>
</evidence>
<dbReference type="GO" id="GO:0046872">
    <property type="term" value="F:metal ion binding"/>
    <property type="evidence" value="ECO:0007669"/>
    <property type="project" value="UniProtKB-KW"/>
</dbReference>
<keyword evidence="11" id="KW-1185">Reference proteome</keyword>
<reference evidence="10 11" key="1">
    <citation type="submission" date="2020-08" db="EMBL/GenBank/DDBJ databases">
        <title>Genomic Encyclopedia of Type Strains, Phase IV (KMG-IV): sequencing the most valuable type-strain genomes for metagenomic binning, comparative biology and taxonomic classification.</title>
        <authorList>
            <person name="Goeker M."/>
        </authorList>
    </citation>
    <scope>NUCLEOTIDE SEQUENCE [LARGE SCALE GENOMIC DNA]</scope>
    <source>
        <strain evidence="10 11">DSM 103725</strain>
    </source>
</reference>
<dbReference type="InterPro" id="IPR051329">
    <property type="entry name" value="NIR_SIR_4Fe-4S"/>
</dbReference>
<dbReference type="SUPFAM" id="SSF55124">
    <property type="entry name" value="Nitrite/Sulfite reductase N-terminal domain-like"/>
    <property type="match status" value="2"/>
</dbReference>
<dbReference type="GO" id="GO:0051539">
    <property type="term" value="F:4 iron, 4 sulfur cluster binding"/>
    <property type="evidence" value="ECO:0007669"/>
    <property type="project" value="UniProtKB-KW"/>
</dbReference>
<keyword evidence="3" id="KW-0349">Heme</keyword>
<protein>
    <submittedName>
        <fullName evidence="10">Ferredoxin-nitrite reductase</fullName>
        <ecNumber evidence="10">1.7.7.1</ecNumber>
    </submittedName>
</protein>